<evidence type="ECO:0000256" key="6">
    <source>
        <dbReference type="ARBA" id="ARBA00022737"/>
    </source>
</evidence>
<dbReference type="Proteomes" id="UP000265080">
    <property type="component" value="Chromosome 17"/>
</dbReference>
<comment type="subcellular location">
    <subcellularLocation>
        <location evidence="1">Mitochondrion</location>
    </subcellularLocation>
</comment>
<dbReference type="PANTHER" id="PTHR15437">
    <property type="entry name" value="TRANSCRIPTION TERMINATION FACTOR, MITOCHONDRIAL"/>
    <property type="match status" value="1"/>
</dbReference>
<dbReference type="GeneTree" id="ENSGT00530000063817"/>
<evidence type="ECO:0000256" key="5">
    <source>
        <dbReference type="ARBA" id="ARBA00022553"/>
    </source>
</evidence>
<dbReference type="PANTHER" id="PTHR15437:SF2">
    <property type="entry name" value="TRANSCRIPTION TERMINATION FACTOR 1, MITOCHONDRIAL"/>
    <property type="match status" value="1"/>
</dbReference>
<dbReference type="Ensembl" id="ENSAPET00000008361.1">
    <property type="protein sequence ID" value="ENSAPEP00000008125.1"/>
    <property type="gene ID" value="ENSAPEG00000005877.1"/>
</dbReference>
<evidence type="ECO:0000256" key="11">
    <source>
        <dbReference type="ARBA" id="ARBA00023163"/>
    </source>
</evidence>
<reference evidence="13" key="3">
    <citation type="submission" date="2025-09" db="UniProtKB">
        <authorList>
            <consortium name="Ensembl"/>
        </authorList>
    </citation>
    <scope>IDENTIFICATION</scope>
</reference>
<dbReference type="STRING" id="161767.ENSAPEP00000008125"/>
<dbReference type="GO" id="GO:0003677">
    <property type="term" value="F:DNA binding"/>
    <property type="evidence" value="ECO:0007669"/>
    <property type="project" value="UniProtKB-KW"/>
</dbReference>
<name>A0A3P8S7U5_AMPPE</name>
<dbReference type="InterPro" id="IPR003690">
    <property type="entry name" value="MTERF"/>
</dbReference>
<evidence type="ECO:0000256" key="9">
    <source>
        <dbReference type="ARBA" id="ARBA00023125"/>
    </source>
</evidence>
<dbReference type="OMA" id="IVSRYPR"/>
<keyword evidence="10" id="KW-0496">Mitochondrion</keyword>
<sequence>MAAVPGVRTLLCLHRSVFLQRSFGLVPLQLASTCLPRKLCSATTRNNEPKPPVATENESLLENLDLMGVDVPMARQRQPGVFRKAFTNEHGLAQFLQGKGASPQVIASIISRYPRAITRSIAHMEQRWKLWRNIFCTDAEIVSILARSPESFFRSSDNENLEKNIHFLISLGLNSKDLHRLLTTAPRTFSNSLALNKQMVELLEDICTELGGQNPERFVKTIISRNLYILIRSTKRVKSNIDTLRSALKLTDSELLALLEGQLGAILDLSNEYLKNNLNSLQQKIISLGCRKSDIKKLIISYPVILYIGPETLSAKLDCLLKGGITIKQILEKPRVLDYSTQNITGRLEELQRVGYDFKKNGINILDTSRKRFEAKIEKLAASLDN</sequence>
<keyword evidence="11" id="KW-0804">Transcription</keyword>
<dbReference type="Gene3D" id="1.25.70.10">
    <property type="entry name" value="Transcription termination factor 3, mitochondrial"/>
    <property type="match status" value="1"/>
</dbReference>
<organism evidence="13 14">
    <name type="scientific">Amphiprion percula</name>
    <name type="common">Orange clownfish</name>
    <name type="synonym">Lutjanus percula</name>
    <dbReference type="NCBI Taxonomy" id="161767"/>
    <lineage>
        <taxon>Eukaryota</taxon>
        <taxon>Metazoa</taxon>
        <taxon>Chordata</taxon>
        <taxon>Craniata</taxon>
        <taxon>Vertebrata</taxon>
        <taxon>Euteleostomi</taxon>
        <taxon>Actinopterygii</taxon>
        <taxon>Neopterygii</taxon>
        <taxon>Teleostei</taxon>
        <taxon>Neoteleostei</taxon>
        <taxon>Acanthomorphata</taxon>
        <taxon>Ovalentaria</taxon>
        <taxon>Pomacentridae</taxon>
        <taxon>Amphiprion</taxon>
    </lineage>
</organism>
<dbReference type="Pfam" id="PF02536">
    <property type="entry name" value="mTERF"/>
    <property type="match status" value="1"/>
</dbReference>
<keyword evidence="8" id="KW-0805">Transcription regulation</keyword>
<dbReference type="GO" id="GO:0006393">
    <property type="term" value="P:termination of mitochondrial transcription"/>
    <property type="evidence" value="ECO:0007669"/>
    <property type="project" value="TreeGrafter"/>
</dbReference>
<comment type="subunit">
    <text evidence="3">Monomer.</text>
</comment>
<evidence type="ECO:0000256" key="1">
    <source>
        <dbReference type="ARBA" id="ARBA00004173"/>
    </source>
</evidence>
<evidence type="ECO:0000256" key="12">
    <source>
        <dbReference type="ARBA" id="ARBA00037520"/>
    </source>
</evidence>
<evidence type="ECO:0000313" key="14">
    <source>
        <dbReference type="Proteomes" id="UP000265080"/>
    </source>
</evidence>
<evidence type="ECO:0000256" key="2">
    <source>
        <dbReference type="ARBA" id="ARBA00007692"/>
    </source>
</evidence>
<proteinExistence type="inferred from homology"/>
<keyword evidence="9" id="KW-0238">DNA-binding</keyword>
<evidence type="ECO:0000313" key="13">
    <source>
        <dbReference type="Ensembl" id="ENSAPEP00000008125.1"/>
    </source>
</evidence>
<keyword evidence="6" id="KW-0677">Repeat</keyword>
<evidence type="ECO:0000256" key="8">
    <source>
        <dbReference type="ARBA" id="ARBA00023015"/>
    </source>
</evidence>
<evidence type="ECO:0000256" key="10">
    <source>
        <dbReference type="ARBA" id="ARBA00023128"/>
    </source>
</evidence>
<reference evidence="13 14" key="1">
    <citation type="submission" date="2018-03" db="EMBL/GenBank/DDBJ databases">
        <title>Finding Nemo's genes: A chromosome-scale reference assembly of the genome of the orange clownfish Amphiprion percula.</title>
        <authorList>
            <person name="Lehmann R."/>
        </authorList>
    </citation>
    <scope>NUCLEOTIDE SEQUENCE</scope>
</reference>
<dbReference type="InterPro" id="IPR038538">
    <property type="entry name" value="MTERF_sf"/>
</dbReference>
<protein>
    <submittedName>
        <fullName evidence="13">Mitochondrial transcription termination factor 1</fullName>
    </submittedName>
</protein>
<keyword evidence="7" id="KW-0809">Transit peptide</keyword>
<evidence type="ECO:0000256" key="7">
    <source>
        <dbReference type="ARBA" id="ARBA00022946"/>
    </source>
</evidence>
<comment type="function">
    <text evidence="12">Transcription termination factor. Binds to a 28 bp region within the tRNA(Leu(uur)) gene at a position immediately adjacent to and downstream of the 16S rRNA gene; this region comprises a tridecamer sequence critical for directing accurate termination. Binds DNA along the major grove and promotes DNA bending and partial unwinding. Promotes base flipping. Transcription termination activity appears to be polarized with highest specificity for transcripts initiated on the light strand.</text>
</comment>
<comment type="similarity">
    <text evidence="2">Belongs to the mTERF family.</text>
</comment>
<dbReference type="SMART" id="SM00733">
    <property type="entry name" value="Mterf"/>
    <property type="match status" value="5"/>
</dbReference>
<keyword evidence="14" id="KW-1185">Reference proteome</keyword>
<keyword evidence="5" id="KW-0597">Phosphoprotein</keyword>
<dbReference type="GO" id="GO:0005759">
    <property type="term" value="C:mitochondrial matrix"/>
    <property type="evidence" value="ECO:0007669"/>
    <property type="project" value="TreeGrafter"/>
</dbReference>
<evidence type="ECO:0000256" key="3">
    <source>
        <dbReference type="ARBA" id="ARBA00011245"/>
    </source>
</evidence>
<evidence type="ECO:0000256" key="4">
    <source>
        <dbReference type="ARBA" id="ARBA00022472"/>
    </source>
</evidence>
<dbReference type="AlphaFoldDB" id="A0A3P8S7U5"/>
<dbReference type="FunFam" id="1.25.70.10:FF:000003">
    <property type="entry name" value="transcription termination factor 2, mitochondrial"/>
    <property type="match status" value="1"/>
</dbReference>
<accession>A0A3P8S7U5</accession>
<keyword evidence="4" id="KW-0806">Transcription termination</keyword>
<reference evidence="13" key="2">
    <citation type="submission" date="2025-08" db="UniProtKB">
        <authorList>
            <consortium name="Ensembl"/>
        </authorList>
    </citation>
    <scope>IDENTIFICATION</scope>
</reference>